<feature type="compositionally biased region" description="Low complexity" evidence="1">
    <location>
        <begin position="14"/>
        <end position="23"/>
    </location>
</feature>
<evidence type="ECO:0000313" key="2">
    <source>
        <dbReference type="EMBL" id="WRL63043.1"/>
    </source>
</evidence>
<name>A0ABZ1AWU3_9ACTN</name>
<feature type="region of interest" description="Disordered" evidence="1">
    <location>
        <begin position="1"/>
        <end position="50"/>
    </location>
</feature>
<accession>A0ABZ1AWU3</accession>
<protein>
    <submittedName>
        <fullName evidence="2">Uncharacterized protein</fullName>
    </submittedName>
</protein>
<proteinExistence type="predicted"/>
<evidence type="ECO:0000256" key="1">
    <source>
        <dbReference type="SAM" id="MobiDB-lite"/>
    </source>
</evidence>
<dbReference type="EMBL" id="CP141261">
    <property type="protein sequence ID" value="WRL63043.1"/>
    <property type="molecule type" value="Genomic_DNA"/>
</dbReference>
<keyword evidence="3" id="KW-1185">Reference proteome</keyword>
<sequence>MTTAGLLRAAGPQLADPSALSSPARPPLLPLYLRRPDATPPTAIKAVSQS</sequence>
<reference evidence="2 3" key="1">
    <citation type="submission" date="2023-12" db="EMBL/GenBank/DDBJ databases">
        <title>Blastococcus brunescens sp. nov., an actonobacterium isolated from sandstone collected in sahara desert.</title>
        <authorList>
            <person name="Gtari M."/>
            <person name="Ghodhbane F."/>
        </authorList>
    </citation>
    <scope>NUCLEOTIDE SEQUENCE [LARGE SCALE GENOMIC DNA]</scope>
    <source>
        <strain evidence="2 3">BMG 8361</strain>
    </source>
</reference>
<organism evidence="2 3">
    <name type="scientific">Blastococcus brunescens</name>
    <dbReference type="NCBI Taxonomy" id="1564165"/>
    <lineage>
        <taxon>Bacteria</taxon>
        <taxon>Bacillati</taxon>
        <taxon>Actinomycetota</taxon>
        <taxon>Actinomycetes</taxon>
        <taxon>Geodermatophilales</taxon>
        <taxon>Geodermatophilaceae</taxon>
        <taxon>Blastococcus</taxon>
    </lineage>
</organism>
<dbReference type="RefSeq" id="WP_324274391.1">
    <property type="nucleotide sequence ID" value="NZ_CP141261.1"/>
</dbReference>
<gene>
    <name evidence="2" type="ORF">U6N30_24880</name>
</gene>
<evidence type="ECO:0000313" key="3">
    <source>
        <dbReference type="Proteomes" id="UP001324287"/>
    </source>
</evidence>
<dbReference type="Proteomes" id="UP001324287">
    <property type="component" value="Chromosome"/>
</dbReference>